<evidence type="ECO:0000256" key="1">
    <source>
        <dbReference type="PROSITE-ProRule" id="PRU00047"/>
    </source>
</evidence>
<proteinExistence type="predicted"/>
<dbReference type="InterPro" id="IPR036875">
    <property type="entry name" value="Znf_CCHC_sf"/>
</dbReference>
<evidence type="ECO:0000313" key="4">
    <source>
        <dbReference type="EMBL" id="KOF84131.1"/>
    </source>
</evidence>
<dbReference type="InterPro" id="IPR001878">
    <property type="entry name" value="Znf_CCHC"/>
</dbReference>
<reference evidence="4" key="1">
    <citation type="submission" date="2015-07" db="EMBL/GenBank/DDBJ databases">
        <title>MeaNS - Measles Nucleotide Surveillance Program.</title>
        <authorList>
            <person name="Tran T."/>
            <person name="Druce J."/>
        </authorList>
    </citation>
    <scope>NUCLEOTIDE SEQUENCE</scope>
    <source>
        <strain evidence="4">UCB-OBI-ISO-001</strain>
        <tissue evidence="4">Gonad</tissue>
    </source>
</reference>
<dbReference type="Gene3D" id="4.10.60.10">
    <property type="entry name" value="Zinc finger, CCHC-type"/>
    <property type="match status" value="1"/>
</dbReference>
<protein>
    <recommendedName>
        <fullName evidence="3">CCHC-type domain-containing protein</fullName>
    </recommendedName>
</protein>
<dbReference type="SUPFAM" id="SSF57756">
    <property type="entry name" value="Retrovirus zinc finger-like domains"/>
    <property type="match status" value="1"/>
</dbReference>
<feature type="compositionally biased region" description="Polar residues" evidence="2">
    <location>
        <begin position="104"/>
        <end position="113"/>
    </location>
</feature>
<evidence type="ECO:0000259" key="3">
    <source>
        <dbReference type="PROSITE" id="PS50158"/>
    </source>
</evidence>
<organism evidence="4">
    <name type="scientific">Octopus bimaculoides</name>
    <name type="common">California two-spotted octopus</name>
    <dbReference type="NCBI Taxonomy" id="37653"/>
    <lineage>
        <taxon>Eukaryota</taxon>
        <taxon>Metazoa</taxon>
        <taxon>Spiralia</taxon>
        <taxon>Lophotrochozoa</taxon>
        <taxon>Mollusca</taxon>
        <taxon>Cephalopoda</taxon>
        <taxon>Coleoidea</taxon>
        <taxon>Octopodiformes</taxon>
        <taxon>Octopoda</taxon>
        <taxon>Incirrata</taxon>
        <taxon>Octopodidae</taxon>
        <taxon>Octopus</taxon>
    </lineage>
</organism>
<dbReference type="PROSITE" id="PS50158">
    <property type="entry name" value="ZF_CCHC"/>
    <property type="match status" value="1"/>
</dbReference>
<keyword evidence="1" id="KW-0863">Zinc-finger</keyword>
<gene>
    <name evidence="4" type="ORF">OCBIM_22022571mg</name>
</gene>
<dbReference type="AlphaFoldDB" id="A0A0L8H4C4"/>
<dbReference type="GO" id="GO:0003676">
    <property type="term" value="F:nucleic acid binding"/>
    <property type="evidence" value="ECO:0007669"/>
    <property type="project" value="InterPro"/>
</dbReference>
<evidence type="ECO:0000256" key="2">
    <source>
        <dbReference type="SAM" id="MobiDB-lite"/>
    </source>
</evidence>
<sequence>MEEANILEITVGEEKNWGGKNLEILLHITEEASQKIPPNIRLAEDHKLYVVVEGRRPRCYLCNSEAHLKKDCPLAAKQKQQQQQQQKQLPNTPNRKTLLPTPPETLNVSHATE</sequence>
<dbReference type="GO" id="GO:0008270">
    <property type="term" value="F:zinc ion binding"/>
    <property type="evidence" value="ECO:0007669"/>
    <property type="project" value="UniProtKB-KW"/>
</dbReference>
<feature type="region of interest" description="Disordered" evidence="2">
    <location>
        <begin position="74"/>
        <end position="113"/>
    </location>
</feature>
<feature type="compositionally biased region" description="Low complexity" evidence="2">
    <location>
        <begin position="77"/>
        <end position="88"/>
    </location>
</feature>
<accession>A0A0L8H4C4</accession>
<feature type="domain" description="CCHC-type" evidence="3">
    <location>
        <begin position="58"/>
        <end position="73"/>
    </location>
</feature>
<name>A0A0L8H4C4_OCTBM</name>
<keyword evidence="1" id="KW-0862">Zinc</keyword>
<dbReference type="EMBL" id="KQ419262">
    <property type="protein sequence ID" value="KOF84131.1"/>
    <property type="molecule type" value="Genomic_DNA"/>
</dbReference>
<keyword evidence="1" id="KW-0479">Metal-binding</keyword>